<gene>
    <name evidence="2" type="ORF">B0W48_16220</name>
</gene>
<dbReference type="InterPro" id="IPR016181">
    <property type="entry name" value="Acyl_CoA_acyltransferase"/>
</dbReference>
<evidence type="ECO:0000259" key="1">
    <source>
        <dbReference type="PROSITE" id="PS51186"/>
    </source>
</evidence>
<proteinExistence type="predicted"/>
<dbReference type="Gene3D" id="3.40.630.30">
    <property type="match status" value="1"/>
</dbReference>
<name>A0A1Q2H1E2_9GAMM</name>
<dbReference type="CDD" id="cd04301">
    <property type="entry name" value="NAT_SF"/>
    <property type="match status" value="1"/>
</dbReference>
<dbReference type="STRING" id="247523.B0W48_16220"/>
<dbReference type="KEGG" id="paln:B0W48_16220"/>
<evidence type="ECO:0000313" key="2">
    <source>
        <dbReference type="EMBL" id="AQQ01179.1"/>
    </source>
</evidence>
<dbReference type="Proteomes" id="UP000188243">
    <property type="component" value="Chromosome"/>
</dbReference>
<dbReference type="EMBL" id="CP019628">
    <property type="protein sequence ID" value="AQQ01179.1"/>
    <property type="molecule type" value="Genomic_DNA"/>
</dbReference>
<dbReference type="RefSeq" id="WP_077537832.1">
    <property type="nucleotide sequence ID" value="NZ_CP019628.1"/>
</dbReference>
<dbReference type="GO" id="GO:0016747">
    <property type="term" value="F:acyltransferase activity, transferring groups other than amino-acyl groups"/>
    <property type="evidence" value="ECO:0007669"/>
    <property type="project" value="InterPro"/>
</dbReference>
<feature type="domain" description="N-acetyltransferase" evidence="1">
    <location>
        <begin position="1"/>
        <end position="134"/>
    </location>
</feature>
<dbReference type="AlphaFoldDB" id="A0A1Q2H1E2"/>
<keyword evidence="2" id="KW-0808">Transferase</keyword>
<sequence length="134" mass="15467">MQICKISSEQTMLLRLRVLWPNETTEFCRVDGDEDASHFGAFINDNLVCVASVYLTQGKARLRKFATDTDYQNQGVGSEMLNHIIQSLKSTEANLFWCDARESALGFYRRFGMTPYGVRFYKQDIPFFKMKLAL</sequence>
<dbReference type="SUPFAM" id="SSF55729">
    <property type="entry name" value="Acyl-CoA N-acyltransferases (Nat)"/>
    <property type="match status" value="1"/>
</dbReference>
<protein>
    <submittedName>
        <fullName evidence="2">GNAT family N-acetyltransferase</fullName>
    </submittedName>
</protein>
<dbReference type="Pfam" id="PF13673">
    <property type="entry name" value="Acetyltransf_10"/>
    <property type="match status" value="1"/>
</dbReference>
<dbReference type="PROSITE" id="PS51186">
    <property type="entry name" value="GNAT"/>
    <property type="match status" value="1"/>
</dbReference>
<reference evidence="2 3" key="1">
    <citation type="submission" date="2017-02" db="EMBL/GenBank/DDBJ databases">
        <title>Complete genome sequence of the cold-active Pseudoalteromonas aliena strain EH1 isolated from Arctic seawater.</title>
        <authorList>
            <person name="Kim E."/>
            <person name="Heo E."/>
            <person name="Kim H."/>
            <person name="Kim D."/>
        </authorList>
    </citation>
    <scope>NUCLEOTIDE SEQUENCE [LARGE SCALE GENOMIC DNA]</scope>
    <source>
        <strain evidence="2 3">EH1</strain>
    </source>
</reference>
<accession>A0A1Q2H1E2</accession>
<dbReference type="InterPro" id="IPR000182">
    <property type="entry name" value="GNAT_dom"/>
</dbReference>
<evidence type="ECO:0000313" key="3">
    <source>
        <dbReference type="Proteomes" id="UP000188243"/>
    </source>
</evidence>
<organism evidence="2 3">
    <name type="scientific">Pseudoalteromonas aliena</name>
    <dbReference type="NCBI Taxonomy" id="247523"/>
    <lineage>
        <taxon>Bacteria</taxon>
        <taxon>Pseudomonadati</taxon>
        <taxon>Pseudomonadota</taxon>
        <taxon>Gammaproteobacteria</taxon>
        <taxon>Alteromonadales</taxon>
        <taxon>Pseudoalteromonadaceae</taxon>
        <taxon>Pseudoalteromonas</taxon>
    </lineage>
</organism>